<evidence type="ECO:0000313" key="7">
    <source>
        <dbReference type="EMBL" id="BCB85730.1"/>
    </source>
</evidence>
<evidence type="ECO:0000256" key="5">
    <source>
        <dbReference type="ARBA" id="ARBA00022747"/>
    </source>
</evidence>
<comment type="similarity">
    <text evidence="6">Belongs to the class I-like SAM-binding methyltransferase superfamily. C5-methyltransferase family.</text>
</comment>
<dbReference type="GO" id="GO:0003677">
    <property type="term" value="F:DNA binding"/>
    <property type="evidence" value="ECO:0007669"/>
    <property type="project" value="TreeGrafter"/>
</dbReference>
<reference evidence="7 8" key="2">
    <citation type="submission" date="2020-03" db="EMBL/GenBank/DDBJ databases">
        <authorList>
            <person name="Ichikawa N."/>
            <person name="Kimura A."/>
            <person name="Kitahashi Y."/>
            <person name="Uohara A."/>
        </authorList>
    </citation>
    <scope>NUCLEOTIDE SEQUENCE [LARGE SCALE GENOMIC DNA]</scope>
    <source>
        <strain evidence="7 8">NBRC 105367</strain>
    </source>
</reference>
<dbReference type="PANTHER" id="PTHR10629">
    <property type="entry name" value="CYTOSINE-SPECIFIC METHYLTRANSFERASE"/>
    <property type="match status" value="1"/>
</dbReference>
<dbReference type="RefSeq" id="WP_173157471.1">
    <property type="nucleotide sequence ID" value="NZ_AP022871.1"/>
</dbReference>
<dbReference type="NCBIfam" id="TIGR00675">
    <property type="entry name" value="dcm"/>
    <property type="match status" value="1"/>
</dbReference>
<dbReference type="GO" id="GO:0003886">
    <property type="term" value="F:DNA (cytosine-5-)-methyltransferase activity"/>
    <property type="evidence" value="ECO:0007669"/>
    <property type="project" value="UniProtKB-EC"/>
</dbReference>
<dbReference type="GO" id="GO:0032259">
    <property type="term" value="P:methylation"/>
    <property type="evidence" value="ECO:0007669"/>
    <property type="project" value="UniProtKB-KW"/>
</dbReference>
<dbReference type="Pfam" id="PF00145">
    <property type="entry name" value="DNA_methylase"/>
    <property type="match status" value="1"/>
</dbReference>
<feature type="active site" evidence="6">
    <location>
        <position position="92"/>
    </location>
</feature>
<dbReference type="Gene3D" id="3.40.50.150">
    <property type="entry name" value="Vaccinia Virus protein VP39"/>
    <property type="match status" value="1"/>
</dbReference>
<dbReference type="Gene3D" id="3.90.120.10">
    <property type="entry name" value="DNA Methylase, subunit A, domain 2"/>
    <property type="match status" value="1"/>
</dbReference>
<keyword evidence="8" id="KW-1185">Reference proteome</keyword>
<evidence type="ECO:0000256" key="2">
    <source>
        <dbReference type="ARBA" id="ARBA00022603"/>
    </source>
</evidence>
<keyword evidence="5" id="KW-0680">Restriction system</keyword>
<keyword evidence="2 6" id="KW-0489">Methyltransferase</keyword>
<dbReference type="PROSITE" id="PS51679">
    <property type="entry name" value="SAM_MT_C5"/>
    <property type="match status" value="1"/>
</dbReference>
<name>A0A6F8YI16_9ACTN</name>
<dbReference type="InterPro" id="IPR001525">
    <property type="entry name" value="C5_MeTfrase"/>
</dbReference>
<dbReference type="REBASE" id="395905">
    <property type="entry name" value="M.Psu105367ORF30430P"/>
</dbReference>
<dbReference type="GO" id="GO:0009307">
    <property type="term" value="P:DNA restriction-modification system"/>
    <property type="evidence" value="ECO:0007669"/>
    <property type="project" value="UniProtKB-KW"/>
</dbReference>
<protein>
    <recommendedName>
        <fullName evidence="1">DNA (cytosine-5-)-methyltransferase</fullName>
        <ecNumber evidence="1">2.1.1.37</ecNumber>
    </recommendedName>
</protein>
<keyword evidence="4 6" id="KW-0949">S-adenosyl-L-methionine</keyword>
<dbReference type="EMBL" id="AP022871">
    <property type="protein sequence ID" value="BCB85730.1"/>
    <property type="molecule type" value="Genomic_DNA"/>
</dbReference>
<gene>
    <name evidence="7" type="primary">dcm</name>
    <name evidence="7" type="ORF">Psuf_030430</name>
</gene>
<dbReference type="InterPro" id="IPR050390">
    <property type="entry name" value="C5-Methyltransferase"/>
</dbReference>
<proteinExistence type="inferred from homology"/>
<sequence length="398" mass="43569">MSLFSGAGGMDVGLERAGWRTVAATDINADCMATLEASKEAGIPLCKAGDRTYLSDASLLKGDIRDLSAKDLRPKGAPKSWRPALLAGGPPCQPWSSAGLQKGLEDDRGQLLHQMVKLTEQLRPHLVLFENVRGLVTAIGPNGRPGGMIDLIKNAFEDLGYATTFATLNAANFGAAQRRVRLYMMATDRHGLPSFPEPTHSRVAGDALFSDLKPWVTLREVIESLPAPDPADIVRPSTALREQELAGLTPGTGLRTGGKVENNRPSGHWGYRQDGFLADLGLPSRTIRAAATPDWIRLPDGCHRRLTWRECAALQGFPSEWKFQGKATSKFRQIGNAVQADMIEVLGHALMASWTRGRQRIRPTSALLPDEFRKRIDYTVAEHRTNGEHRVRVRASLT</sequence>
<dbReference type="PANTHER" id="PTHR10629:SF52">
    <property type="entry name" value="DNA (CYTOSINE-5)-METHYLTRANSFERASE 1"/>
    <property type="match status" value="1"/>
</dbReference>
<dbReference type="EC" id="2.1.1.37" evidence="1"/>
<reference evidence="7 8" key="1">
    <citation type="submission" date="2020-03" db="EMBL/GenBank/DDBJ databases">
        <title>Whole genome shotgun sequence of Phytohabitans suffuscus NBRC 105367.</title>
        <authorList>
            <person name="Komaki H."/>
            <person name="Tamura T."/>
        </authorList>
    </citation>
    <scope>NUCLEOTIDE SEQUENCE [LARGE SCALE GENOMIC DNA]</scope>
    <source>
        <strain evidence="7 8">NBRC 105367</strain>
    </source>
</reference>
<evidence type="ECO:0000256" key="4">
    <source>
        <dbReference type="ARBA" id="ARBA00022691"/>
    </source>
</evidence>
<dbReference type="InterPro" id="IPR029063">
    <property type="entry name" value="SAM-dependent_MTases_sf"/>
</dbReference>
<dbReference type="Proteomes" id="UP000503011">
    <property type="component" value="Chromosome"/>
</dbReference>
<evidence type="ECO:0000256" key="1">
    <source>
        <dbReference type="ARBA" id="ARBA00011975"/>
    </source>
</evidence>
<evidence type="ECO:0000256" key="3">
    <source>
        <dbReference type="ARBA" id="ARBA00022679"/>
    </source>
</evidence>
<dbReference type="SUPFAM" id="SSF53335">
    <property type="entry name" value="S-adenosyl-L-methionine-dependent methyltransferases"/>
    <property type="match status" value="1"/>
</dbReference>
<dbReference type="GO" id="GO:0044027">
    <property type="term" value="P:negative regulation of gene expression via chromosomal CpG island methylation"/>
    <property type="evidence" value="ECO:0007669"/>
    <property type="project" value="TreeGrafter"/>
</dbReference>
<dbReference type="KEGG" id="psuu:Psuf_030430"/>
<evidence type="ECO:0000256" key="6">
    <source>
        <dbReference type="PROSITE-ProRule" id="PRU01016"/>
    </source>
</evidence>
<keyword evidence="3 6" id="KW-0808">Transferase</keyword>
<organism evidence="7 8">
    <name type="scientific">Phytohabitans suffuscus</name>
    <dbReference type="NCBI Taxonomy" id="624315"/>
    <lineage>
        <taxon>Bacteria</taxon>
        <taxon>Bacillati</taxon>
        <taxon>Actinomycetota</taxon>
        <taxon>Actinomycetes</taxon>
        <taxon>Micromonosporales</taxon>
        <taxon>Micromonosporaceae</taxon>
    </lineage>
</organism>
<evidence type="ECO:0000313" key="8">
    <source>
        <dbReference type="Proteomes" id="UP000503011"/>
    </source>
</evidence>
<accession>A0A6F8YI16</accession>
<dbReference type="AlphaFoldDB" id="A0A6F8YI16"/>